<feature type="region of interest" description="Disordered" evidence="1">
    <location>
        <begin position="1"/>
        <end position="22"/>
    </location>
</feature>
<keyword evidence="3" id="KW-1185">Reference proteome</keyword>
<organism evidence="2 3">
    <name type="scientific">Prorocentrum cordatum</name>
    <dbReference type="NCBI Taxonomy" id="2364126"/>
    <lineage>
        <taxon>Eukaryota</taxon>
        <taxon>Sar</taxon>
        <taxon>Alveolata</taxon>
        <taxon>Dinophyceae</taxon>
        <taxon>Prorocentrales</taxon>
        <taxon>Prorocentraceae</taxon>
        <taxon>Prorocentrum</taxon>
    </lineage>
</organism>
<name>A0ABN9Y3X5_9DINO</name>
<evidence type="ECO:0000313" key="3">
    <source>
        <dbReference type="Proteomes" id="UP001189429"/>
    </source>
</evidence>
<dbReference type="EMBL" id="CAUYUJ010021824">
    <property type="protein sequence ID" value="CAK0907210.1"/>
    <property type="molecule type" value="Genomic_DNA"/>
</dbReference>
<proteinExistence type="predicted"/>
<sequence>PPAAPPAGCHRAASAAGSAGQAGDERGACLRLLGLEPGASRQAVRARYLELAKERFTLTLQLVHRALGRRSQRPRPPSSSVSTAATSSCWPAARREAEGPGLAQEDEGGLCPLSRLLSTAPAGAARRVARGRAGRTAPPHAVRPPVAIFFAMLHVFARAKFTCF</sequence>
<feature type="compositionally biased region" description="Low complexity" evidence="1">
    <location>
        <begin position="78"/>
        <end position="88"/>
    </location>
</feature>
<evidence type="ECO:0000256" key="1">
    <source>
        <dbReference type="SAM" id="MobiDB-lite"/>
    </source>
</evidence>
<accession>A0ABN9Y3X5</accession>
<comment type="caution">
    <text evidence="2">The sequence shown here is derived from an EMBL/GenBank/DDBJ whole genome shotgun (WGS) entry which is preliminary data.</text>
</comment>
<feature type="non-terminal residue" evidence="2">
    <location>
        <position position="1"/>
    </location>
</feature>
<evidence type="ECO:0000313" key="2">
    <source>
        <dbReference type="EMBL" id="CAK0907210.1"/>
    </source>
</evidence>
<dbReference type="Proteomes" id="UP001189429">
    <property type="component" value="Unassembled WGS sequence"/>
</dbReference>
<protein>
    <recommendedName>
        <fullName evidence="4">J domain-containing protein</fullName>
    </recommendedName>
</protein>
<gene>
    <name evidence="2" type="ORF">PCOR1329_LOCUS82305</name>
</gene>
<evidence type="ECO:0008006" key="4">
    <source>
        <dbReference type="Google" id="ProtNLM"/>
    </source>
</evidence>
<feature type="region of interest" description="Disordered" evidence="1">
    <location>
        <begin position="66"/>
        <end position="105"/>
    </location>
</feature>
<reference evidence="2" key="1">
    <citation type="submission" date="2023-10" db="EMBL/GenBank/DDBJ databases">
        <authorList>
            <person name="Chen Y."/>
            <person name="Shah S."/>
            <person name="Dougan E. K."/>
            <person name="Thang M."/>
            <person name="Chan C."/>
        </authorList>
    </citation>
    <scope>NUCLEOTIDE SEQUENCE [LARGE SCALE GENOMIC DNA]</scope>
</reference>